<dbReference type="KEGG" id="pais:PFX98_11845"/>
<dbReference type="RefSeq" id="WP_285235407.1">
    <property type="nucleotide sequence ID" value="NZ_CP116346.1"/>
</dbReference>
<accession>A0AA95NK70</accession>
<name>A0AA95NK70_9BURK</name>
<reference evidence="1" key="1">
    <citation type="submission" date="2023-01" db="EMBL/GenBank/DDBJ databases">
        <title>Whole genome sequence of Paucibacter sp. S2-9 isolated from pond sediment.</title>
        <authorList>
            <person name="Jung J.Y."/>
        </authorList>
    </citation>
    <scope>NUCLEOTIDE SEQUENCE</scope>
    <source>
        <strain evidence="1">S2-9</strain>
    </source>
</reference>
<dbReference type="EMBL" id="CP116346">
    <property type="protein sequence ID" value="WIT14279.1"/>
    <property type="molecule type" value="Genomic_DNA"/>
</dbReference>
<organism evidence="1 2">
    <name type="scientific">Paucibacter sediminis</name>
    <dbReference type="NCBI Taxonomy" id="3019553"/>
    <lineage>
        <taxon>Bacteria</taxon>
        <taxon>Pseudomonadati</taxon>
        <taxon>Pseudomonadota</taxon>
        <taxon>Betaproteobacteria</taxon>
        <taxon>Burkholderiales</taxon>
        <taxon>Sphaerotilaceae</taxon>
        <taxon>Roseateles</taxon>
    </lineage>
</organism>
<evidence type="ECO:0000313" key="1">
    <source>
        <dbReference type="EMBL" id="WIT14279.1"/>
    </source>
</evidence>
<dbReference type="Pfam" id="PF01809">
    <property type="entry name" value="YidD"/>
    <property type="match status" value="1"/>
</dbReference>
<gene>
    <name evidence="1" type="primary">yidD</name>
    <name evidence="1" type="ORF">PFX98_11845</name>
</gene>
<dbReference type="NCBIfam" id="TIGR00278">
    <property type="entry name" value="membrane protein insertion efficiency factor YidD"/>
    <property type="match status" value="1"/>
</dbReference>
<dbReference type="InterPro" id="IPR002696">
    <property type="entry name" value="Membr_insert_effic_factor_YidD"/>
</dbReference>
<protein>
    <submittedName>
        <fullName evidence="1">Membrane protein insertion efficiency factor YidD</fullName>
    </submittedName>
</protein>
<sequence length="119" mass="13020">MLSATCDFAIGAYQRYLSPYKGFACAHRVHTNRCSCSAFARRAIRKYGAFKAFTLLLLRFETCRASAAVLQSAESGESGEDSVINEPCPLWGSPEGRQCLSNAAVSACPCWPGWPFSRI</sequence>
<dbReference type="Proteomes" id="UP001177769">
    <property type="component" value="Chromosome"/>
</dbReference>
<dbReference type="SMART" id="SM01234">
    <property type="entry name" value="Haemolytic"/>
    <property type="match status" value="1"/>
</dbReference>
<keyword evidence="2" id="KW-1185">Reference proteome</keyword>
<proteinExistence type="predicted"/>
<evidence type="ECO:0000313" key="2">
    <source>
        <dbReference type="Proteomes" id="UP001177769"/>
    </source>
</evidence>
<dbReference type="AlphaFoldDB" id="A0AA95NK70"/>